<evidence type="ECO:0000313" key="1">
    <source>
        <dbReference type="EMBL" id="QJD50453.1"/>
    </source>
</evidence>
<reference evidence="1 2" key="1">
    <citation type="submission" date="2020-04" db="EMBL/GenBank/DDBJ databases">
        <authorList>
            <person name="Davenport L."/>
            <person name="Mcconahy L."/>
            <person name="Chen A."/>
            <person name="Cottrell A."/>
            <person name="Drouin R."/>
            <person name="Erdman M."/>
            <person name="Goranson S."/>
            <person name="Harrington A."/>
            <person name="Hecht A."/>
            <person name="Ramos M."/>
            <person name="Schutt J."/>
            <person name="Hayes S.G."/>
            <person name="Haydock J."/>
            <person name="Ettinger A.-S.H."/>
            <person name="Anders K.R."/>
            <person name="Garlena R.A."/>
            <person name="Russell D.A."/>
            <person name="Pope W.H."/>
            <person name="Jacobs-Sera D."/>
            <person name="Hatfull G.F."/>
        </authorList>
    </citation>
    <scope>NUCLEOTIDE SEQUENCE [LARGE SCALE GENOMIC DNA]</scope>
</reference>
<dbReference type="EMBL" id="MT310860">
    <property type="protein sequence ID" value="QJD50453.1"/>
    <property type="molecule type" value="Genomic_DNA"/>
</dbReference>
<sequence length="72" mass="7676">MNLVTLTHDELRKAATVLDANLAEGMTSVASLAHAMRAVNVMRTPAANPDCADCRRFDGTCPGHLPTRKAAK</sequence>
<organism evidence="1 2">
    <name type="scientific">Mycobacterium phage Chris</name>
    <dbReference type="NCBI Taxonomy" id="2725626"/>
    <lineage>
        <taxon>Viruses</taxon>
        <taxon>Duplodnaviria</taxon>
        <taxon>Heunggongvirae</taxon>
        <taxon>Uroviricota</taxon>
        <taxon>Caudoviricetes</taxon>
        <taxon>Weiservirinae</taxon>
        <taxon>Anayavirus</taxon>
        <taxon>Anayavirus chris</taxon>
    </lineage>
</organism>
<keyword evidence="2" id="KW-1185">Reference proteome</keyword>
<dbReference type="Proteomes" id="UP000501603">
    <property type="component" value="Segment"/>
</dbReference>
<protein>
    <submittedName>
        <fullName evidence="1">Uncharacterized protein</fullName>
    </submittedName>
</protein>
<proteinExistence type="predicted"/>
<gene>
    <name evidence="1" type="primary">51</name>
    <name evidence="1" type="ORF">SEA_CHRIS_51</name>
</gene>
<dbReference type="InterPro" id="IPR057391">
    <property type="entry name" value="Zn-bd_phage_4"/>
</dbReference>
<dbReference type="RefSeq" id="YP_009952939.1">
    <property type="nucleotide sequence ID" value="NC_051617.1"/>
</dbReference>
<name>A0A6M3SWS9_9CAUD</name>
<dbReference type="KEGG" id="vg:60324402"/>
<dbReference type="Pfam" id="PF24128">
    <property type="entry name" value="Phage_zn_bind_4"/>
    <property type="match status" value="1"/>
</dbReference>
<accession>A0A6M3SWS9</accession>
<dbReference type="GeneID" id="60324402"/>
<evidence type="ECO:0000313" key="2">
    <source>
        <dbReference type="Proteomes" id="UP000501603"/>
    </source>
</evidence>